<dbReference type="OrthoDB" id="9781966at2"/>
<proteinExistence type="inferred from homology"/>
<dbReference type="PANTHER" id="PTHR43377">
    <property type="entry name" value="BILIVERDIN REDUCTASE A"/>
    <property type="match status" value="1"/>
</dbReference>
<dbReference type="InterPro" id="IPR004104">
    <property type="entry name" value="Gfo/Idh/MocA-like_OxRdtase_C"/>
</dbReference>
<evidence type="ECO:0000313" key="3">
    <source>
        <dbReference type="EMBL" id="TCS74143.1"/>
    </source>
</evidence>
<organism evidence="3 4">
    <name type="scientific">Muricomes intestini</name>
    <dbReference type="NCBI Taxonomy" id="1796634"/>
    <lineage>
        <taxon>Bacteria</taxon>
        <taxon>Bacillati</taxon>
        <taxon>Bacillota</taxon>
        <taxon>Clostridia</taxon>
        <taxon>Lachnospirales</taxon>
        <taxon>Lachnospiraceae</taxon>
        <taxon>Muricomes</taxon>
    </lineage>
</organism>
<keyword evidence="4" id="KW-1185">Reference proteome</keyword>
<dbReference type="Gene3D" id="3.30.360.10">
    <property type="entry name" value="Dihydrodipicolinate Reductase, domain 2"/>
    <property type="match status" value="1"/>
</dbReference>
<feature type="domain" description="Gfo/Idh/MocA-like oxidoreductase C-terminal" evidence="2">
    <location>
        <begin position="139"/>
        <end position="312"/>
    </location>
</feature>
<protein>
    <submittedName>
        <fullName evidence="3">Putative dehydrogenase</fullName>
    </submittedName>
</protein>
<sequence>MLTPLNIVVIGIGHSHAEGVVAEVKFRKDLFNIIGYVEDDEKILTEKQKLSTFSDLKRLNRNDVLQGVYKVDGIIIEEVMEKIIPTCIEFLALGVPLHADKPTGLNDDFITYMNMAEERKIPVQIGYMYRYGAQIIELKKRIKEGIGDITQFDTAMDIDLSVANRKKIIQQGSSMYVYGSHILDLITSIAGFPDTVYSFLRKSGIDGLDIEDNCVAVLDYKKYCATLRTSAISANGYLRRHIVIAGTKGAISIEPLEKPTKMYYTPRKPGGNGGDGAIDLSTEINLAHYQFNRRYQFMMENFAYMIKGENEKLYVKVDYDYERKLHRLLLQILNNSY</sequence>
<dbReference type="Pfam" id="PF02894">
    <property type="entry name" value="GFO_IDH_MocA_C"/>
    <property type="match status" value="1"/>
</dbReference>
<gene>
    <name evidence="3" type="ORF">EDD59_14212</name>
</gene>
<reference evidence="3 4" key="1">
    <citation type="submission" date="2019-03" db="EMBL/GenBank/DDBJ databases">
        <title>Genomic Encyclopedia of Type Strains, Phase IV (KMG-IV): sequencing the most valuable type-strain genomes for metagenomic binning, comparative biology and taxonomic classification.</title>
        <authorList>
            <person name="Goeker M."/>
        </authorList>
    </citation>
    <scope>NUCLEOTIDE SEQUENCE [LARGE SCALE GENOMIC DNA]</scope>
    <source>
        <strain evidence="3 4">DSM 29489</strain>
    </source>
</reference>
<dbReference type="SUPFAM" id="SSF51735">
    <property type="entry name" value="NAD(P)-binding Rossmann-fold domains"/>
    <property type="match status" value="1"/>
</dbReference>
<evidence type="ECO:0000313" key="4">
    <source>
        <dbReference type="Proteomes" id="UP000295726"/>
    </source>
</evidence>
<dbReference type="AlphaFoldDB" id="A0A4R3JZ87"/>
<dbReference type="RefSeq" id="WP_024344852.1">
    <property type="nucleotide sequence ID" value="NZ_SLZZ01000042.1"/>
</dbReference>
<comment type="caution">
    <text evidence="3">The sequence shown here is derived from an EMBL/GenBank/DDBJ whole genome shotgun (WGS) entry which is preliminary data.</text>
</comment>
<dbReference type="SUPFAM" id="SSF55347">
    <property type="entry name" value="Glyceraldehyde-3-phosphate dehydrogenase-like, C-terminal domain"/>
    <property type="match status" value="1"/>
</dbReference>
<evidence type="ECO:0000259" key="2">
    <source>
        <dbReference type="Pfam" id="PF02894"/>
    </source>
</evidence>
<accession>A0A4R3JZ87</accession>
<evidence type="ECO:0000256" key="1">
    <source>
        <dbReference type="ARBA" id="ARBA00010928"/>
    </source>
</evidence>
<dbReference type="Proteomes" id="UP000295726">
    <property type="component" value="Unassembled WGS sequence"/>
</dbReference>
<dbReference type="InterPro" id="IPR051450">
    <property type="entry name" value="Gfo/Idh/MocA_Oxidoreductases"/>
</dbReference>
<dbReference type="InterPro" id="IPR036291">
    <property type="entry name" value="NAD(P)-bd_dom_sf"/>
</dbReference>
<dbReference type="Gene3D" id="3.40.50.720">
    <property type="entry name" value="NAD(P)-binding Rossmann-like Domain"/>
    <property type="match status" value="1"/>
</dbReference>
<name>A0A4R3JZ87_9FIRM</name>
<dbReference type="EMBL" id="SLZZ01000042">
    <property type="protein sequence ID" value="TCS74143.1"/>
    <property type="molecule type" value="Genomic_DNA"/>
</dbReference>
<dbReference type="PANTHER" id="PTHR43377:SF1">
    <property type="entry name" value="BILIVERDIN REDUCTASE A"/>
    <property type="match status" value="1"/>
</dbReference>
<comment type="similarity">
    <text evidence="1">Belongs to the Gfo/Idh/MocA family.</text>
</comment>